<dbReference type="InterPro" id="IPR006171">
    <property type="entry name" value="TOPRIM_dom"/>
</dbReference>
<feature type="domain" description="Topo IA-type catalytic" evidence="13">
    <location>
        <begin position="131"/>
        <end position="569"/>
    </location>
</feature>
<feature type="compositionally biased region" description="Basic residues" evidence="11">
    <location>
        <begin position="902"/>
        <end position="913"/>
    </location>
</feature>
<dbReference type="STRING" id="504832.OCA5_c22260"/>
<dbReference type="InterPro" id="IPR023406">
    <property type="entry name" value="Topo_IA_AS"/>
</dbReference>
<dbReference type="KEGG" id="ocg:OCA5_c22260"/>
<evidence type="ECO:0000256" key="11">
    <source>
        <dbReference type="SAM" id="MobiDB-lite"/>
    </source>
</evidence>
<keyword evidence="3" id="KW-0479">Metal-binding</keyword>
<keyword evidence="6" id="KW-0460">Magnesium</keyword>
<proteinExistence type="inferred from homology"/>
<dbReference type="EC" id="5.6.2.1" evidence="10"/>
<feature type="region of interest" description="Disordered" evidence="11">
    <location>
        <begin position="833"/>
        <end position="913"/>
    </location>
</feature>
<dbReference type="SUPFAM" id="SSF56712">
    <property type="entry name" value="Prokaryotic type I DNA topoisomerase"/>
    <property type="match status" value="1"/>
</dbReference>
<feature type="site" description="Interaction with DNA" evidence="10">
    <location>
        <position position="501"/>
    </location>
</feature>
<keyword evidence="5" id="KW-0862">Zinc</keyword>
<dbReference type="PANTHER" id="PTHR42785">
    <property type="entry name" value="DNA TOPOISOMERASE, TYPE IA, CORE"/>
    <property type="match status" value="1"/>
</dbReference>
<dbReference type="InterPro" id="IPR013824">
    <property type="entry name" value="Topo_IA_cen_sub1"/>
</dbReference>
<dbReference type="InterPro" id="IPR013498">
    <property type="entry name" value="Topo_IA_Znf"/>
</dbReference>
<dbReference type="InterPro" id="IPR034149">
    <property type="entry name" value="TOPRIM_TopoI"/>
</dbReference>
<evidence type="ECO:0000256" key="4">
    <source>
        <dbReference type="ARBA" id="ARBA00022771"/>
    </source>
</evidence>
<dbReference type="PROSITE" id="PS00396">
    <property type="entry name" value="TOPO_IA_1"/>
    <property type="match status" value="1"/>
</dbReference>
<dbReference type="GO" id="GO:0003677">
    <property type="term" value="F:DNA binding"/>
    <property type="evidence" value="ECO:0007669"/>
    <property type="project" value="UniProtKB-KW"/>
</dbReference>
<evidence type="ECO:0000256" key="2">
    <source>
        <dbReference type="ARBA" id="ARBA00009446"/>
    </source>
</evidence>
<dbReference type="InterPro" id="IPR023405">
    <property type="entry name" value="Topo_IA_core_domain"/>
</dbReference>
<dbReference type="InterPro" id="IPR000380">
    <property type="entry name" value="Topo_IA"/>
</dbReference>
<dbReference type="Gene3D" id="2.70.20.10">
    <property type="entry name" value="Topoisomerase I, domain 3"/>
    <property type="match status" value="1"/>
</dbReference>
<dbReference type="KEGG" id="oca:OCAR_5783"/>
<comment type="similarity">
    <text evidence="2 10">Belongs to the type IA topoisomerase family.</text>
</comment>
<dbReference type="Gene3D" id="1.10.290.10">
    <property type="entry name" value="Topoisomerase I, domain 4"/>
    <property type="match status" value="1"/>
</dbReference>
<comment type="subunit">
    <text evidence="10">Monomer.</text>
</comment>
<feature type="site" description="Interaction with DNA" evidence="10">
    <location>
        <position position="145"/>
    </location>
</feature>
<feature type="site" description="Interaction with DNA" evidence="10">
    <location>
        <position position="157"/>
    </location>
</feature>
<evidence type="ECO:0000313" key="15">
    <source>
        <dbReference type="Proteomes" id="UP000007730"/>
    </source>
</evidence>
<dbReference type="InterPro" id="IPR025589">
    <property type="entry name" value="Toprim_C_rpt"/>
</dbReference>
<gene>
    <name evidence="10 14" type="primary">topA</name>
    <name evidence="14" type="ordered locus">OCA5_c22260</name>
</gene>
<dbReference type="InterPro" id="IPR003602">
    <property type="entry name" value="Topo_IA_DNA-bd_dom"/>
</dbReference>
<evidence type="ECO:0000256" key="1">
    <source>
        <dbReference type="ARBA" id="ARBA00000213"/>
    </source>
</evidence>
<dbReference type="PROSITE" id="PS52039">
    <property type="entry name" value="TOPO_IA_2"/>
    <property type="match status" value="1"/>
</dbReference>
<dbReference type="Gene3D" id="3.40.50.140">
    <property type="match status" value="1"/>
</dbReference>
<dbReference type="Pfam" id="PF01396">
    <property type="entry name" value="Zn_ribbon_Top1"/>
    <property type="match status" value="1"/>
</dbReference>
<dbReference type="CDD" id="cd00186">
    <property type="entry name" value="TOP1Ac"/>
    <property type="match status" value="1"/>
</dbReference>
<evidence type="ECO:0000256" key="6">
    <source>
        <dbReference type="ARBA" id="ARBA00022842"/>
    </source>
</evidence>
<evidence type="ECO:0000313" key="14">
    <source>
        <dbReference type="EMBL" id="AEI06928.1"/>
    </source>
</evidence>
<dbReference type="HAMAP" id="MF_00952">
    <property type="entry name" value="Topoisom_1_prok"/>
    <property type="match status" value="1"/>
</dbReference>
<dbReference type="PROSITE" id="PS50880">
    <property type="entry name" value="TOPRIM"/>
    <property type="match status" value="1"/>
</dbReference>
<reference evidence="14 15" key="1">
    <citation type="journal article" date="2011" name="J. Bacteriol.">
        <title>Complete genome sequences of the chemolithoautotrophic Oligotropha carboxidovorans strains OM4 and OM5.</title>
        <authorList>
            <person name="Volland S."/>
            <person name="Rachinger M."/>
            <person name="Strittmatter A."/>
            <person name="Daniel R."/>
            <person name="Gottschalk G."/>
            <person name="Meyer O."/>
        </authorList>
    </citation>
    <scope>NUCLEOTIDE SEQUENCE [LARGE SCALE GENOMIC DNA]</scope>
    <source>
        <strain evidence="15">ATCC 49405 / DSM 1227 / KCTC 32145 / OM5</strain>
    </source>
</reference>
<dbReference type="eggNOG" id="COG0550">
    <property type="taxonomic scope" value="Bacteria"/>
</dbReference>
<dbReference type="PATRIC" id="fig|504832.7.peg.2351"/>
<keyword evidence="4" id="KW-0863">Zinc-finger</keyword>
<dbReference type="InterPro" id="IPR013826">
    <property type="entry name" value="Topo_IA_cen_sub3"/>
</dbReference>
<feature type="site" description="Interaction with DNA" evidence="10">
    <location>
        <position position="31"/>
    </location>
</feature>
<evidence type="ECO:0000259" key="12">
    <source>
        <dbReference type="PROSITE" id="PS50880"/>
    </source>
</evidence>
<evidence type="ECO:0000256" key="8">
    <source>
        <dbReference type="ARBA" id="ARBA00023125"/>
    </source>
</evidence>
<dbReference type="SMART" id="SM00493">
    <property type="entry name" value="TOPRIM"/>
    <property type="match status" value="1"/>
</dbReference>
<dbReference type="GO" id="GO:0005694">
    <property type="term" value="C:chromosome"/>
    <property type="evidence" value="ECO:0007669"/>
    <property type="project" value="InterPro"/>
</dbReference>
<dbReference type="eggNOG" id="COG1754">
    <property type="taxonomic scope" value="Bacteria"/>
</dbReference>
<evidence type="ECO:0000256" key="3">
    <source>
        <dbReference type="ARBA" id="ARBA00022723"/>
    </source>
</evidence>
<dbReference type="Gene3D" id="3.30.65.10">
    <property type="entry name" value="Bacterial Topoisomerase I, domain 1"/>
    <property type="match status" value="1"/>
</dbReference>
<keyword evidence="7 10" id="KW-0799">Topoisomerase</keyword>
<dbReference type="Pfam" id="PF13368">
    <property type="entry name" value="Toprim_C_rpt"/>
    <property type="match status" value="3"/>
</dbReference>
<dbReference type="Pfam" id="PF01131">
    <property type="entry name" value="Topoisom_bac"/>
    <property type="match status" value="1"/>
</dbReference>
<feature type="region of interest" description="Interaction with DNA" evidence="10">
    <location>
        <begin position="165"/>
        <end position="170"/>
    </location>
</feature>
<dbReference type="SMART" id="SM00437">
    <property type="entry name" value="TOP1Ac"/>
    <property type="match status" value="1"/>
</dbReference>
<comment type="function">
    <text evidence="10">Releases the supercoiling and torsional tension of DNA, which is introduced during the DNA replication and transcription, by transiently cleaving and rejoining one strand of the DNA duplex. Introduces a single-strand break via transesterification at a target site in duplex DNA. The scissile phosphodiester is attacked by the catalytic tyrosine of the enzyme, resulting in the formation of a DNA-(5'-phosphotyrosyl)-enzyme intermediate and the expulsion of a 3'-OH DNA strand. The free DNA strand then undergoes passage around the unbroken strand, thus removing DNA supercoils. Finally, in the religation step, the DNA 3'-OH attacks the covalent intermediate to expel the active-site tyrosine and restore the DNA phosphodiester backbone.</text>
</comment>
<dbReference type="NCBIfam" id="TIGR01051">
    <property type="entry name" value="topA_bact"/>
    <property type="match status" value="1"/>
</dbReference>
<dbReference type="RefSeq" id="WP_012562937.1">
    <property type="nucleotide sequence ID" value="NC_011386.1"/>
</dbReference>
<dbReference type="OrthoDB" id="9804262at2"/>
<dbReference type="GO" id="GO:0003917">
    <property type="term" value="F:DNA topoisomerase type I (single strand cut, ATP-independent) activity"/>
    <property type="evidence" value="ECO:0007669"/>
    <property type="project" value="UniProtKB-UniRule"/>
</dbReference>
<dbReference type="InterPro" id="IPR028612">
    <property type="entry name" value="Topoisom_1_IA"/>
</dbReference>
<keyword evidence="15" id="KW-1185">Reference proteome</keyword>
<evidence type="ECO:0000256" key="5">
    <source>
        <dbReference type="ARBA" id="ARBA00022833"/>
    </source>
</evidence>
<feature type="domain" description="Toprim" evidence="12">
    <location>
        <begin position="1"/>
        <end position="115"/>
    </location>
</feature>
<sequence>MNLVIVESPAKAKTINKYLGSSYEVLASYGHVRDLPAKNGSVDPDANFQMIWETDPKAASRLNDIAKALKGADKLILATDPDREGEAISWHVLEVMKQKRALKDQKVERVVFNAITKQSVTEAMNNPRQIDGALVDAYMARRALDYLVGFTLSPVLWRKLPGARSAGRVQSVALRLVCDREIEIEKFVAREYWSLVATLATPRNDTFEARLVGADGKKIQRLDIGTGAEAEDFKKALETAAFTVSLVEAKPARRNPQAPFTTSTLQQEASRKLGFAPSHTMRIAQRLYEGIDIGGETTGLITYMRTDGVSIAPEAIPALRKVIAEEYGSNYVPSAPRQYTSKAKNAQEAHEAIRPTDVSRRPAKLKARLDNDQYRLYELIWMRAIASQMESAELERTTVDITAKAGARTLELRASGQVVKFDGFLAVYQEGRDDDPEDEESRRLPAMSEGEALKRESLAVTQHFTEPPPRYSEASLVKRMEELGIGRPSTYASILQVLKDRGYVKLEKKRLSAEDKGRVVVAFLQKFFARYVEFDFTADLEEQLDKISNNEVAWKNVLSDFWRDFIGAVDEIKDVKVSEVLDVLDAMLGEHIYEPRADGGDPRQCPSCGTGRLNLKAGKFGAFVGCSNYPECRYTRPLAASSGTSDRVLGKDPKTNLDVAVKAGRFGPYIQLGEPNDYAEGEKPKRAGIPKNMSPADVELDLAIKLLSLPRDVGPHPEDGEIITAGIGRFGPFVRHGKTYASLEAGDDVYTIGLNRAVTLIAEKIAKGPSRRFGADPGKEVGDYPARGGKIMLKKGRYGAYVTIDGINATIPDDKEPDQITLEEAIALIEARAAKGGKAKRAPKKAAAKKAAPKKKATAKKKADSEPESGAKPAKKAATRTAPKARTSTAKPAAKTAAKAKPTAKKSAGKARG</sequence>
<dbReference type="AlphaFoldDB" id="B6JFU9"/>
<evidence type="ECO:0000256" key="10">
    <source>
        <dbReference type="HAMAP-Rule" id="MF_00952"/>
    </source>
</evidence>
<name>B6JFU9_AFIC5</name>
<evidence type="ECO:0000256" key="9">
    <source>
        <dbReference type="ARBA" id="ARBA00023235"/>
    </source>
</evidence>
<dbReference type="SUPFAM" id="SSF57783">
    <property type="entry name" value="Zinc beta-ribbon"/>
    <property type="match status" value="1"/>
</dbReference>
<comment type="caution">
    <text evidence="10">Lacks conserved residue(s) required for the propagation of feature annotation.</text>
</comment>
<dbReference type="SMART" id="SM00436">
    <property type="entry name" value="TOP1Bc"/>
    <property type="match status" value="1"/>
</dbReference>
<feature type="compositionally biased region" description="Basic residues" evidence="11">
    <location>
        <begin position="835"/>
        <end position="860"/>
    </location>
</feature>
<dbReference type="Pfam" id="PF01751">
    <property type="entry name" value="Toprim"/>
    <property type="match status" value="1"/>
</dbReference>
<feature type="site" description="Interaction with DNA" evidence="10">
    <location>
        <position position="305"/>
    </location>
</feature>
<dbReference type="GO" id="GO:0008270">
    <property type="term" value="F:zinc ion binding"/>
    <property type="evidence" value="ECO:0007669"/>
    <property type="project" value="UniProtKB-KW"/>
</dbReference>
<organism evidence="14 15">
    <name type="scientific">Afipia carboxidovorans (strain ATCC 49405 / DSM 1227 / KCTC 32145 / OM5)</name>
    <name type="common">Oligotropha carboxidovorans</name>
    <dbReference type="NCBI Taxonomy" id="504832"/>
    <lineage>
        <taxon>Bacteria</taxon>
        <taxon>Pseudomonadati</taxon>
        <taxon>Pseudomonadota</taxon>
        <taxon>Alphaproteobacteria</taxon>
        <taxon>Hyphomicrobiales</taxon>
        <taxon>Nitrobacteraceae</taxon>
        <taxon>Afipia</taxon>
    </lineage>
</organism>
<dbReference type="HOGENOM" id="CLU_002929_0_2_5"/>
<feature type="compositionally biased region" description="Low complexity" evidence="11">
    <location>
        <begin position="879"/>
        <end position="901"/>
    </location>
</feature>
<dbReference type="Gene3D" id="1.10.460.10">
    <property type="entry name" value="Topoisomerase I, domain 2"/>
    <property type="match status" value="1"/>
</dbReference>
<dbReference type="PANTHER" id="PTHR42785:SF1">
    <property type="entry name" value="DNA TOPOISOMERASE"/>
    <property type="match status" value="1"/>
</dbReference>
<dbReference type="EMBL" id="CP002826">
    <property type="protein sequence ID" value="AEI06928.1"/>
    <property type="molecule type" value="Genomic_DNA"/>
</dbReference>
<dbReference type="GO" id="GO:0006265">
    <property type="term" value="P:DNA topological change"/>
    <property type="evidence" value="ECO:0007669"/>
    <property type="project" value="UniProtKB-UniRule"/>
</dbReference>
<dbReference type="InterPro" id="IPR005733">
    <property type="entry name" value="TopoI_bac-type"/>
</dbReference>
<evidence type="ECO:0000259" key="13">
    <source>
        <dbReference type="PROSITE" id="PS52039"/>
    </source>
</evidence>
<accession>B6JFU9</accession>
<dbReference type="PRINTS" id="PR00417">
    <property type="entry name" value="PRTPISMRASEI"/>
</dbReference>
<evidence type="ECO:0000256" key="7">
    <source>
        <dbReference type="ARBA" id="ARBA00023029"/>
    </source>
</evidence>
<feature type="site" description="Interaction with DNA" evidence="10">
    <location>
        <position position="142"/>
    </location>
</feature>
<dbReference type="InterPro" id="IPR013497">
    <property type="entry name" value="Topo_IA_cen"/>
</dbReference>
<dbReference type="InterPro" id="IPR003601">
    <property type="entry name" value="Topo_IA_2"/>
</dbReference>
<dbReference type="InterPro" id="IPR013825">
    <property type="entry name" value="Topo_IA_cen_sub2"/>
</dbReference>
<keyword evidence="9 10" id="KW-0413">Isomerase</keyword>
<dbReference type="Proteomes" id="UP000007730">
    <property type="component" value="Chromosome"/>
</dbReference>
<feature type="site" description="Interaction with DNA" evidence="10">
    <location>
        <position position="141"/>
    </location>
</feature>
<dbReference type="CDD" id="cd03363">
    <property type="entry name" value="TOPRIM_TopoIA_TopoI"/>
    <property type="match status" value="1"/>
</dbReference>
<comment type="catalytic activity">
    <reaction evidence="1 10">
        <text>ATP-independent breakage of single-stranded DNA, followed by passage and rejoining.</text>
        <dbReference type="EC" id="5.6.2.1"/>
    </reaction>
</comment>
<keyword evidence="8 10" id="KW-0238">DNA-binding</keyword>
<protein>
    <recommendedName>
        <fullName evidence="10">DNA topoisomerase 1</fullName>
        <ecNumber evidence="10">5.6.2.1</ecNumber>
    </recommendedName>
    <alternativeName>
        <fullName evidence="10">DNA topoisomerase I</fullName>
    </alternativeName>
</protein>
<feature type="active site" description="O-(5'-phospho-DNA)-tyrosine intermediate" evidence="10">
    <location>
        <position position="303"/>
    </location>
</feature>